<name>A0ACD3A867_9AGAR</name>
<protein>
    <submittedName>
        <fullName evidence="1">Uncharacterized protein</fullName>
    </submittedName>
</protein>
<evidence type="ECO:0000313" key="1">
    <source>
        <dbReference type="EMBL" id="TFK61504.1"/>
    </source>
</evidence>
<keyword evidence="2" id="KW-1185">Reference proteome</keyword>
<proteinExistence type="predicted"/>
<sequence>MNPHVLESILNAQKHFCMLLKADRCSVGTGAAEKEFVPGQFVLVCEKPSKTYRKASIRSIFTDLATQETFVVVEWLFGKEDLACLKELHGPVKSCQELQNLLGPHELLRTNATSCISSSDLEDHLTIHKYLDTSPEFLAGHYQNCWYYRMELHFIGNQFSSADLRVSIAEDVFPPLISIYL</sequence>
<accession>A0ACD3A867</accession>
<gene>
    <name evidence="1" type="ORF">BDN72DRAFT_904052</name>
</gene>
<organism evidence="1 2">
    <name type="scientific">Pluteus cervinus</name>
    <dbReference type="NCBI Taxonomy" id="181527"/>
    <lineage>
        <taxon>Eukaryota</taxon>
        <taxon>Fungi</taxon>
        <taxon>Dikarya</taxon>
        <taxon>Basidiomycota</taxon>
        <taxon>Agaricomycotina</taxon>
        <taxon>Agaricomycetes</taxon>
        <taxon>Agaricomycetidae</taxon>
        <taxon>Agaricales</taxon>
        <taxon>Pluteineae</taxon>
        <taxon>Pluteaceae</taxon>
        <taxon>Pluteus</taxon>
    </lineage>
</organism>
<reference evidence="1 2" key="1">
    <citation type="journal article" date="2019" name="Nat. Ecol. Evol.">
        <title>Megaphylogeny resolves global patterns of mushroom evolution.</title>
        <authorList>
            <person name="Varga T."/>
            <person name="Krizsan K."/>
            <person name="Foldi C."/>
            <person name="Dima B."/>
            <person name="Sanchez-Garcia M."/>
            <person name="Sanchez-Ramirez S."/>
            <person name="Szollosi G.J."/>
            <person name="Szarkandi J.G."/>
            <person name="Papp V."/>
            <person name="Albert L."/>
            <person name="Andreopoulos W."/>
            <person name="Angelini C."/>
            <person name="Antonin V."/>
            <person name="Barry K.W."/>
            <person name="Bougher N.L."/>
            <person name="Buchanan P."/>
            <person name="Buyck B."/>
            <person name="Bense V."/>
            <person name="Catcheside P."/>
            <person name="Chovatia M."/>
            <person name="Cooper J."/>
            <person name="Damon W."/>
            <person name="Desjardin D."/>
            <person name="Finy P."/>
            <person name="Geml J."/>
            <person name="Haridas S."/>
            <person name="Hughes K."/>
            <person name="Justo A."/>
            <person name="Karasinski D."/>
            <person name="Kautmanova I."/>
            <person name="Kiss B."/>
            <person name="Kocsube S."/>
            <person name="Kotiranta H."/>
            <person name="LaButti K.M."/>
            <person name="Lechner B.E."/>
            <person name="Liimatainen K."/>
            <person name="Lipzen A."/>
            <person name="Lukacs Z."/>
            <person name="Mihaltcheva S."/>
            <person name="Morgado L.N."/>
            <person name="Niskanen T."/>
            <person name="Noordeloos M.E."/>
            <person name="Ohm R.A."/>
            <person name="Ortiz-Santana B."/>
            <person name="Ovrebo C."/>
            <person name="Racz N."/>
            <person name="Riley R."/>
            <person name="Savchenko A."/>
            <person name="Shiryaev A."/>
            <person name="Soop K."/>
            <person name="Spirin V."/>
            <person name="Szebenyi C."/>
            <person name="Tomsovsky M."/>
            <person name="Tulloss R.E."/>
            <person name="Uehling J."/>
            <person name="Grigoriev I.V."/>
            <person name="Vagvolgyi C."/>
            <person name="Papp T."/>
            <person name="Martin F.M."/>
            <person name="Miettinen O."/>
            <person name="Hibbett D.S."/>
            <person name="Nagy L.G."/>
        </authorList>
    </citation>
    <scope>NUCLEOTIDE SEQUENCE [LARGE SCALE GENOMIC DNA]</scope>
    <source>
        <strain evidence="1 2">NL-1719</strain>
    </source>
</reference>
<dbReference type="Proteomes" id="UP000308600">
    <property type="component" value="Unassembled WGS sequence"/>
</dbReference>
<dbReference type="EMBL" id="ML208654">
    <property type="protein sequence ID" value="TFK61504.1"/>
    <property type="molecule type" value="Genomic_DNA"/>
</dbReference>
<evidence type="ECO:0000313" key="2">
    <source>
        <dbReference type="Proteomes" id="UP000308600"/>
    </source>
</evidence>